<protein>
    <submittedName>
        <fullName evidence="3">Oxidoreductase</fullName>
    </submittedName>
</protein>
<dbReference type="GO" id="GO:0016491">
    <property type="term" value="F:oxidoreductase activity"/>
    <property type="evidence" value="ECO:0007669"/>
    <property type="project" value="InterPro"/>
</dbReference>
<feature type="domain" description="Enoyl reductase (ER)" evidence="2">
    <location>
        <begin position="18"/>
        <end position="325"/>
    </location>
</feature>
<dbReference type="CDD" id="cd08243">
    <property type="entry name" value="quinone_oxidoreductase_like_1"/>
    <property type="match status" value="1"/>
</dbReference>
<dbReference type="Gene3D" id="3.90.180.10">
    <property type="entry name" value="Medium-chain alcohol dehydrogenases, catalytic domain"/>
    <property type="match status" value="1"/>
</dbReference>
<dbReference type="InterPro" id="IPR013154">
    <property type="entry name" value="ADH-like_N"/>
</dbReference>
<gene>
    <name evidence="3" type="ORF">JCM16775_1193</name>
</gene>
<dbReference type="InterPro" id="IPR051603">
    <property type="entry name" value="Zinc-ADH_QOR/CCCR"/>
</dbReference>
<dbReference type="Pfam" id="PF00107">
    <property type="entry name" value="ADH_zinc_N"/>
    <property type="match status" value="1"/>
</dbReference>
<dbReference type="SUPFAM" id="SSF50129">
    <property type="entry name" value="GroES-like"/>
    <property type="match status" value="1"/>
</dbReference>
<accession>A0A510JGU1</accession>
<evidence type="ECO:0000313" key="3">
    <source>
        <dbReference type="EMBL" id="BBM38484.1"/>
    </source>
</evidence>
<dbReference type="KEGG" id="lhf:JCM16775_1193"/>
<dbReference type="EMBL" id="AP019823">
    <property type="protein sequence ID" value="BBM38484.1"/>
    <property type="molecule type" value="Genomic_DNA"/>
</dbReference>
<reference evidence="3 4" key="1">
    <citation type="submission" date="2019-07" db="EMBL/GenBank/DDBJ databases">
        <title>Complete Genome Sequence of Leptotrichia hofstadii Strain JCM16775.</title>
        <authorList>
            <person name="Watanabe S."/>
            <person name="Cui L."/>
        </authorList>
    </citation>
    <scope>NUCLEOTIDE SEQUENCE [LARGE SCALE GENOMIC DNA]</scope>
    <source>
        <strain evidence="3 4">JCM16775</strain>
    </source>
</reference>
<dbReference type="RefSeq" id="WP_051254496.1">
    <property type="nucleotide sequence ID" value="NZ_AP019823.1"/>
</dbReference>
<dbReference type="InterPro" id="IPR020843">
    <property type="entry name" value="ER"/>
</dbReference>
<dbReference type="SUPFAM" id="SSF51735">
    <property type="entry name" value="NAD(P)-binding Rossmann-fold domains"/>
    <property type="match status" value="1"/>
</dbReference>
<proteinExistence type="predicted"/>
<sequence>MLNKKNTMKAVVLEKPCTADELKIQNIEIPKVKNGWVLIKIKAFGINRAEIFTRDGFSPSVKLPRVIGIECAGVIEDASDSHFQKGDRVFTMMNGLGREFNGSYAEYVLVPSSQVYPITLSETDWAKLAAYPELYYTAYGSLFKSLQLKNTDTLLIRGGTSSVALASIQLARSFGNTVIATSRSKAKVEFLKEIGADFVLIQDETFDTQLQEYFPDGVDKVLDLIGTPTLKNSLKSVKQGGIVCMTGCLGGWIIKNFEPLDEIPSESYLTSFNSTIVKKDTIKEMFDFIEKHLIKPRIAKIFTLNEISLAHKFLESDSANGKVIITTGQ</sequence>
<dbReference type="Gene3D" id="3.40.50.720">
    <property type="entry name" value="NAD(P)-binding Rossmann-like Domain"/>
    <property type="match status" value="1"/>
</dbReference>
<dbReference type="InterPro" id="IPR036291">
    <property type="entry name" value="NAD(P)-bd_dom_sf"/>
</dbReference>
<dbReference type="InterPro" id="IPR013149">
    <property type="entry name" value="ADH-like_C"/>
</dbReference>
<organism evidence="3 4">
    <name type="scientific">Leptotrichia hofstadii</name>
    <dbReference type="NCBI Taxonomy" id="157688"/>
    <lineage>
        <taxon>Bacteria</taxon>
        <taxon>Fusobacteriati</taxon>
        <taxon>Fusobacteriota</taxon>
        <taxon>Fusobacteriia</taxon>
        <taxon>Fusobacteriales</taxon>
        <taxon>Leptotrichiaceae</taxon>
        <taxon>Leptotrichia</taxon>
    </lineage>
</organism>
<dbReference type="Pfam" id="PF08240">
    <property type="entry name" value="ADH_N"/>
    <property type="match status" value="1"/>
</dbReference>
<dbReference type="PANTHER" id="PTHR44154">
    <property type="entry name" value="QUINONE OXIDOREDUCTASE"/>
    <property type="match status" value="1"/>
</dbReference>
<evidence type="ECO:0000259" key="2">
    <source>
        <dbReference type="SMART" id="SM00829"/>
    </source>
</evidence>
<dbReference type="Proteomes" id="UP000321892">
    <property type="component" value="Chromosome"/>
</dbReference>
<dbReference type="InterPro" id="IPR011032">
    <property type="entry name" value="GroES-like_sf"/>
</dbReference>
<evidence type="ECO:0000313" key="4">
    <source>
        <dbReference type="Proteomes" id="UP000321892"/>
    </source>
</evidence>
<keyword evidence="4" id="KW-1185">Reference proteome</keyword>
<dbReference type="OrthoDB" id="9792162at2"/>
<dbReference type="AlphaFoldDB" id="A0A510JGU1"/>
<evidence type="ECO:0000256" key="1">
    <source>
        <dbReference type="ARBA" id="ARBA00022857"/>
    </source>
</evidence>
<dbReference type="SMART" id="SM00829">
    <property type="entry name" value="PKS_ER"/>
    <property type="match status" value="1"/>
</dbReference>
<dbReference type="PANTHER" id="PTHR44154:SF1">
    <property type="entry name" value="QUINONE OXIDOREDUCTASE"/>
    <property type="match status" value="1"/>
</dbReference>
<keyword evidence="1" id="KW-0521">NADP</keyword>
<name>A0A510JGU1_9FUSO</name>